<feature type="transmembrane region" description="Helical" evidence="12">
    <location>
        <begin position="7"/>
        <end position="29"/>
    </location>
</feature>
<feature type="coiled-coil region" evidence="11">
    <location>
        <begin position="28"/>
        <end position="55"/>
    </location>
</feature>
<proteinExistence type="inferred from homology"/>
<dbReference type="SMART" id="SM00283">
    <property type="entry name" value="MA"/>
    <property type="match status" value="1"/>
</dbReference>
<keyword evidence="6 12" id="KW-1133">Transmembrane helix</keyword>
<keyword evidence="5 12" id="KW-0812">Transmembrane</keyword>
<dbReference type="RefSeq" id="WP_274723064.1">
    <property type="nucleotide sequence ID" value="NZ_JARBFT010000010.1"/>
</dbReference>
<dbReference type="PROSITE" id="PS50111">
    <property type="entry name" value="CHEMOTAXIS_TRANSDUC_2"/>
    <property type="match status" value="1"/>
</dbReference>
<evidence type="ECO:0000256" key="10">
    <source>
        <dbReference type="PROSITE-ProRule" id="PRU00284"/>
    </source>
</evidence>
<keyword evidence="11" id="KW-0175">Coiled coil</keyword>
<dbReference type="PROSITE" id="PS50885">
    <property type="entry name" value="HAMP"/>
    <property type="match status" value="1"/>
</dbReference>
<dbReference type="PANTHER" id="PTHR32089">
    <property type="entry name" value="METHYL-ACCEPTING CHEMOTAXIS PROTEIN MCPB"/>
    <property type="match status" value="1"/>
</dbReference>
<evidence type="ECO:0000313" key="15">
    <source>
        <dbReference type="EMBL" id="MDE1515444.1"/>
    </source>
</evidence>
<evidence type="ECO:0000256" key="5">
    <source>
        <dbReference type="ARBA" id="ARBA00022692"/>
    </source>
</evidence>
<keyword evidence="16" id="KW-1185">Reference proteome</keyword>
<evidence type="ECO:0000256" key="12">
    <source>
        <dbReference type="SAM" id="Phobius"/>
    </source>
</evidence>
<feature type="domain" description="Methyl-accepting transducer" evidence="13">
    <location>
        <begin position="312"/>
        <end position="548"/>
    </location>
</feature>
<gene>
    <name evidence="15" type="ORF">PUN32_10520</name>
</gene>
<keyword evidence="4" id="KW-0145">Chemotaxis</keyword>
<dbReference type="Pfam" id="PF00672">
    <property type="entry name" value="HAMP"/>
    <property type="match status" value="1"/>
</dbReference>
<comment type="subcellular location">
    <subcellularLocation>
        <location evidence="1">Cell membrane</location>
        <topology evidence="1">Multi-pass membrane protein</topology>
    </subcellularLocation>
</comment>
<dbReference type="EMBL" id="JARBFT010000010">
    <property type="protein sequence ID" value="MDE1515444.1"/>
    <property type="molecule type" value="Genomic_DNA"/>
</dbReference>
<dbReference type="InterPro" id="IPR003660">
    <property type="entry name" value="HAMP_dom"/>
</dbReference>
<comment type="caution">
    <text evidence="15">The sequence shown here is derived from an EMBL/GenBank/DDBJ whole genome shotgun (WGS) entry which is preliminary data.</text>
</comment>
<dbReference type="SUPFAM" id="SSF58104">
    <property type="entry name" value="Methyl-accepting chemotaxis protein (MCP) signaling domain"/>
    <property type="match status" value="1"/>
</dbReference>
<evidence type="ECO:0000256" key="2">
    <source>
        <dbReference type="ARBA" id="ARBA00022475"/>
    </source>
</evidence>
<keyword evidence="7 12" id="KW-0472">Membrane</keyword>
<evidence type="ECO:0000313" key="16">
    <source>
        <dbReference type="Proteomes" id="UP001216189"/>
    </source>
</evidence>
<keyword evidence="2" id="KW-1003">Cell membrane</keyword>
<evidence type="ECO:0000259" key="14">
    <source>
        <dbReference type="PROSITE" id="PS50885"/>
    </source>
</evidence>
<dbReference type="Proteomes" id="UP001216189">
    <property type="component" value="Unassembled WGS sequence"/>
</dbReference>
<evidence type="ECO:0000256" key="8">
    <source>
        <dbReference type="ARBA" id="ARBA00023224"/>
    </source>
</evidence>
<evidence type="ECO:0000256" key="4">
    <source>
        <dbReference type="ARBA" id="ARBA00022500"/>
    </source>
</evidence>
<evidence type="ECO:0000256" key="6">
    <source>
        <dbReference type="ARBA" id="ARBA00022989"/>
    </source>
</evidence>
<dbReference type="Pfam" id="PF00015">
    <property type="entry name" value="MCPsignal"/>
    <property type="match status" value="1"/>
</dbReference>
<feature type="domain" description="HAMP" evidence="14">
    <location>
        <begin position="254"/>
        <end position="307"/>
    </location>
</feature>
<accession>A0ABT5V473</accession>
<evidence type="ECO:0000256" key="9">
    <source>
        <dbReference type="ARBA" id="ARBA00029447"/>
    </source>
</evidence>
<comment type="similarity">
    <text evidence="9">Belongs to the methyl-accepting chemotaxis (MCP) protein family.</text>
</comment>
<dbReference type="PANTHER" id="PTHR32089:SF39">
    <property type="entry name" value="METHYL-ACCEPTING CHEMOTAXIS PROTEIN HLYB"/>
    <property type="match status" value="1"/>
</dbReference>
<evidence type="ECO:0000256" key="11">
    <source>
        <dbReference type="SAM" id="Coils"/>
    </source>
</evidence>
<evidence type="ECO:0000256" key="1">
    <source>
        <dbReference type="ARBA" id="ARBA00004651"/>
    </source>
</evidence>
<sequence length="588" mass="65575">MNIKNKLYSLAIIAILGSIAIFFTTSQFATTNDELNRAVNQVDKLEVRLLNLRRNEKDFLLRSDAKYLETFQKNSDLFLALQSDLDAVMFKYQLGDSNALRSDLLEYKRSFEQLVNAYQTLGLDQQRGLWHSYYQAFNHTQQQLSTDARLALHDFHQQLLDGTITSNAFNQYPQLINAAQAVVAQKKVIGLTYNQGLLGQARAKSHAVEERFKNFSTMLSQAVEQKQHTMKTVQITVTVGVVFAILLVIYQISRSINLQITQLLAVIQRIAQTNDISLRAKLTGQDELTAVARYFNGLLDKFEQLISGSQTKSHQLYTSTSSMHNELEQVITQFNVQSEHIALMATSVQQMVSTISEISQSTNIAVDGVNQATHNAEHGRSVVVTTVKNIDLLSSTLQKSQISIGSLNTLVEKIGGAVSIIQGIAEQTNLLALNAAIEAARAGEQGRGFAVVADEVRSLATRTHQSTEEITRVVSDIQSQMSQVVEEIVQCNHQGQETLSASRQLDESLQQIIFDMNTIQDNSQRIAAAIEEQGCVMDHVSQSITELNTISDNNMHSAQHCLVEVDMVSRQAHEMDETVAEFHTNRNQ</sequence>
<organism evidence="15 16">
    <name type="scientific">Vibrio chanodichtyis</name>
    <dbReference type="NCBI Taxonomy" id="3027932"/>
    <lineage>
        <taxon>Bacteria</taxon>
        <taxon>Pseudomonadati</taxon>
        <taxon>Pseudomonadota</taxon>
        <taxon>Gammaproteobacteria</taxon>
        <taxon>Vibrionales</taxon>
        <taxon>Vibrionaceae</taxon>
        <taxon>Vibrio</taxon>
    </lineage>
</organism>
<evidence type="ECO:0000259" key="13">
    <source>
        <dbReference type="PROSITE" id="PS50111"/>
    </source>
</evidence>
<protein>
    <submittedName>
        <fullName evidence="15">Methyl-accepting chemotaxis protein</fullName>
    </submittedName>
</protein>
<dbReference type="SMART" id="SM00304">
    <property type="entry name" value="HAMP"/>
    <property type="match status" value="1"/>
</dbReference>
<dbReference type="Gene3D" id="1.10.287.950">
    <property type="entry name" value="Methyl-accepting chemotaxis protein"/>
    <property type="match status" value="1"/>
</dbReference>
<dbReference type="InterPro" id="IPR004089">
    <property type="entry name" value="MCPsignal_dom"/>
</dbReference>
<dbReference type="CDD" id="cd11386">
    <property type="entry name" value="MCP_signal"/>
    <property type="match status" value="1"/>
</dbReference>
<evidence type="ECO:0000256" key="7">
    <source>
        <dbReference type="ARBA" id="ARBA00023136"/>
    </source>
</evidence>
<reference evidence="15 16" key="1">
    <citation type="submission" date="2023-02" db="EMBL/GenBank/DDBJ databases">
        <title>Vibrio intestini sp. nov., a close relative of Vibrio cholerae isolated from the intestine of Healthy Culter dabryi.</title>
        <authorList>
            <person name="Wu N."/>
        </authorList>
    </citation>
    <scope>NUCLEOTIDE SEQUENCE [LARGE SCALE GENOMIC DNA]</scope>
    <source>
        <strain evidence="15 16">DSL-7</strain>
    </source>
</reference>
<keyword evidence="8 10" id="KW-0807">Transducer</keyword>
<name>A0ABT5V473_9VIBR</name>
<keyword evidence="3" id="KW-0488">Methylation</keyword>
<evidence type="ECO:0000256" key="3">
    <source>
        <dbReference type="ARBA" id="ARBA00022481"/>
    </source>
</evidence>
<dbReference type="CDD" id="cd06225">
    <property type="entry name" value="HAMP"/>
    <property type="match status" value="1"/>
</dbReference>